<dbReference type="STRING" id="1246995.AFR_38940"/>
<feature type="transmembrane region" description="Helical" evidence="1">
    <location>
        <begin position="114"/>
        <end position="134"/>
    </location>
</feature>
<feature type="transmembrane region" description="Helical" evidence="1">
    <location>
        <begin position="292"/>
        <end position="314"/>
    </location>
</feature>
<keyword evidence="1" id="KW-1133">Transmembrane helix</keyword>
<accession>U5WAN0</accession>
<dbReference type="Proteomes" id="UP000017746">
    <property type="component" value="Chromosome"/>
</dbReference>
<feature type="transmembrane region" description="Helical" evidence="1">
    <location>
        <begin position="49"/>
        <end position="67"/>
    </location>
</feature>
<dbReference type="PATRIC" id="fig|1246995.3.peg.7881"/>
<name>U5WAN0_9ACTN</name>
<feature type="transmembrane region" description="Helical" evidence="1">
    <location>
        <begin position="320"/>
        <end position="344"/>
    </location>
</feature>
<feature type="transmembrane region" description="Helical" evidence="1">
    <location>
        <begin position="241"/>
        <end position="262"/>
    </location>
</feature>
<sequence>MSENATVLLPPRAELRRMVPLFAGRGTYRLVIAVSNVVLATAWGPARFAGYAAAMGAFTVLSFLTALGVEKSALKLIPRARRTGPELITAFVLLPAVLGAGCLVWVAVVATDPLTFAAGALAIGLGANQVLVGLHRVQGRPGLDVANHVALVAGLVVTTLAAALGDLGPTAFVGWTVALVTGLNAALLVELRPRTFRTPRRAVLRAASGTSMLMSAGEVAAAAVVSLVFVVLAHSPHHEQAGALFLAVGVSSLLVKAFGYLLRVVQPQVSVALHPAGAGAAVRARSARNARLLVVAGTPYLIVVTALAVLAGRAGLAPDVVVLLVLYLACAPLIFGMGTINFLLENGGRAMLRRTAAGSVAGLAVAAPAAYLFISHFGAAGGLAAIALGELVHAAAVLHVPERTP</sequence>
<keyword evidence="1" id="KW-0472">Membrane</keyword>
<dbReference type="HOGENOM" id="CLU_628347_0_0_11"/>
<feature type="transmembrane region" description="Helical" evidence="1">
    <location>
        <begin position="171"/>
        <end position="191"/>
    </location>
</feature>
<dbReference type="AlphaFoldDB" id="U5WAN0"/>
<organism evidence="2 3">
    <name type="scientific">Actinoplanes friuliensis DSM 7358</name>
    <dbReference type="NCBI Taxonomy" id="1246995"/>
    <lineage>
        <taxon>Bacteria</taxon>
        <taxon>Bacillati</taxon>
        <taxon>Actinomycetota</taxon>
        <taxon>Actinomycetes</taxon>
        <taxon>Micromonosporales</taxon>
        <taxon>Micromonosporaceae</taxon>
        <taxon>Actinoplanes</taxon>
    </lineage>
</organism>
<evidence type="ECO:0000313" key="2">
    <source>
        <dbReference type="EMBL" id="AGZ46042.1"/>
    </source>
</evidence>
<feature type="transmembrane region" description="Helical" evidence="1">
    <location>
        <begin position="212"/>
        <end position="235"/>
    </location>
</feature>
<protein>
    <recommendedName>
        <fullName evidence="4">Polysaccharide biosynthesis protein</fullName>
    </recommendedName>
</protein>
<dbReference type="EMBL" id="CP006272">
    <property type="protein sequence ID" value="AGZ46042.1"/>
    <property type="molecule type" value="Genomic_DNA"/>
</dbReference>
<reference evidence="2 3" key="1">
    <citation type="journal article" date="2014" name="J. Biotechnol.">
        <title>Complete genome sequence of the actinobacterium Actinoplanes friuliensis HAG 010964, producer of the lipopeptide antibiotic friulimycin.</title>
        <authorList>
            <person name="Ruckert C."/>
            <person name="Szczepanowski R."/>
            <person name="Albersmeier A."/>
            <person name="Goesmann A."/>
            <person name="Fischer N."/>
            <person name="Steinkamper A."/>
            <person name="Puhler A."/>
            <person name="Biener R."/>
            <person name="Schwartz D."/>
            <person name="Kalinowski J."/>
        </authorList>
    </citation>
    <scope>NUCLEOTIDE SEQUENCE [LARGE SCALE GENOMIC DNA]</scope>
    <source>
        <strain evidence="2 3">DSM 7358</strain>
    </source>
</reference>
<feature type="transmembrane region" description="Helical" evidence="1">
    <location>
        <begin position="146"/>
        <end position="165"/>
    </location>
</feature>
<dbReference type="OrthoDB" id="3538362at2"/>
<dbReference type="KEGG" id="afs:AFR_38940"/>
<keyword evidence="3" id="KW-1185">Reference proteome</keyword>
<feature type="transmembrane region" description="Helical" evidence="1">
    <location>
        <begin position="87"/>
        <end position="108"/>
    </location>
</feature>
<evidence type="ECO:0000313" key="3">
    <source>
        <dbReference type="Proteomes" id="UP000017746"/>
    </source>
</evidence>
<proteinExistence type="predicted"/>
<evidence type="ECO:0000256" key="1">
    <source>
        <dbReference type="SAM" id="Phobius"/>
    </source>
</evidence>
<dbReference type="eggNOG" id="ENOG5033VVH">
    <property type="taxonomic scope" value="Bacteria"/>
</dbReference>
<keyword evidence="1" id="KW-0812">Transmembrane</keyword>
<feature type="transmembrane region" description="Helical" evidence="1">
    <location>
        <begin position="356"/>
        <end position="374"/>
    </location>
</feature>
<gene>
    <name evidence="2" type="ORF">AFR_38940</name>
</gene>
<feature type="transmembrane region" description="Helical" evidence="1">
    <location>
        <begin position="26"/>
        <end position="43"/>
    </location>
</feature>
<dbReference type="RefSeq" id="WP_023562376.1">
    <property type="nucleotide sequence ID" value="NC_022657.1"/>
</dbReference>
<evidence type="ECO:0008006" key="4">
    <source>
        <dbReference type="Google" id="ProtNLM"/>
    </source>
</evidence>